<dbReference type="HOGENOM" id="CLU_1546571_0_0_6"/>
<dbReference type="STRING" id="1117647.M5M_02490"/>
<dbReference type="AlphaFoldDB" id="K4KUX6"/>
<evidence type="ECO:0000256" key="1">
    <source>
        <dbReference type="SAM" id="MobiDB-lite"/>
    </source>
</evidence>
<gene>
    <name evidence="2" type="ordered locus">M5M_02490</name>
</gene>
<feature type="region of interest" description="Disordered" evidence="1">
    <location>
        <begin position="135"/>
        <end position="173"/>
    </location>
</feature>
<dbReference type="PROSITE" id="PS51257">
    <property type="entry name" value="PROKAR_LIPOPROTEIN"/>
    <property type="match status" value="1"/>
</dbReference>
<dbReference type="EMBL" id="CP003746">
    <property type="protein sequence ID" value="AFU97717.1"/>
    <property type="molecule type" value="Genomic_DNA"/>
</dbReference>
<evidence type="ECO:0008006" key="4">
    <source>
        <dbReference type="Google" id="ProtNLM"/>
    </source>
</evidence>
<reference evidence="2 3" key="1">
    <citation type="journal article" date="2013" name="Genome Announc.">
        <title>Complete genome sequence of Simiduia agarivorans SA1(T), a marine bacterium able to degrade a variety of polysaccharides.</title>
        <authorList>
            <person name="Lin S.Y."/>
            <person name="Shieh W.Y."/>
            <person name="Chen J.S."/>
            <person name="Tang S.L."/>
        </authorList>
    </citation>
    <scope>NUCLEOTIDE SEQUENCE [LARGE SCALE GENOMIC DNA]</scope>
    <source>
        <strain evidence="3">DSM 21679 / JCM 13881 / BCRC 17597 / SA1</strain>
    </source>
</reference>
<evidence type="ECO:0000313" key="3">
    <source>
        <dbReference type="Proteomes" id="UP000000466"/>
    </source>
</evidence>
<accession>K4KUX6</accession>
<organism evidence="2 3">
    <name type="scientific">Simiduia agarivorans (strain DSM 21679 / JCM 13881 / BCRC 17597 / SA1)</name>
    <dbReference type="NCBI Taxonomy" id="1117647"/>
    <lineage>
        <taxon>Bacteria</taxon>
        <taxon>Pseudomonadati</taxon>
        <taxon>Pseudomonadota</taxon>
        <taxon>Gammaproteobacteria</taxon>
        <taxon>Cellvibrionales</taxon>
        <taxon>Cellvibrionaceae</taxon>
        <taxon>Simiduia</taxon>
    </lineage>
</organism>
<sequence length="173" mass="19334">MLRATGVAFVICVLAGCSFVDRQKTTETRYQEVSVNPAVWASIIPGVTDEQWLLRHLGPPATIEKKQQTQIFVYPLVAQTTDRLNVFLFYNRRSVDQAYFQKHIYLEAGKVSRIETVQPVPAMVATQIVNVAQQQASPVTEPVTPSAPAAEQDPYTDGQTDPFEHPWPFGSSR</sequence>
<dbReference type="KEGG" id="saga:M5M_02490"/>
<name>K4KUX6_SIMAS</name>
<keyword evidence="3" id="KW-1185">Reference proteome</keyword>
<dbReference type="RefSeq" id="WP_015045890.1">
    <property type="nucleotide sequence ID" value="NC_018868.3"/>
</dbReference>
<proteinExistence type="predicted"/>
<dbReference type="Proteomes" id="UP000000466">
    <property type="component" value="Chromosome"/>
</dbReference>
<evidence type="ECO:0000313" key="2">
    <source>
        <dbReference type="EMBL" id="AFU97717.1"/>
    </source>
</evidence>
<protein>
    <recommendedName>
        <fullName evidence="4">Lipoprotein SmpA/OmlA domain-containing protein</fullName>
    </recommendedName>
</protein>